<proteinExistence type="predicted"/>
<evidence type="ECO:0000313" key="2">
    <source>
        <dbReference type="EMBL" id="OUQ33665.1"/>
    </source>
</evidence>
<reference evidence="2 3" key="1">
    <citation type="journal article" date="2018" name="BMC Genomics">
        <title>Whole genome sequencing and function prediction of 133 gut anaerobes isolated from chicken caecum in pure cultures.</title>
        <authorList>
            <person name="Medvecky M."/>
            <person name="Cejkova D."/>
            <person name="Polansky O."/>
            <person name="Karasova D."/>
            <person name="Kubasova T."/>
            <person name="Cizek A."/>
            <person name="Rychlik I."/>
        </authorList>
    </citation>
    <scope>NUCLEOTIDE SEQUENCE [LARGE SCALE GENOMIC DNA]</scope>
    <source>
        <strain evidence="2 3">An13</strain>
    </source>
</reference>
<keyword evidence="1" id="KW-0812">Transmembrane</keyword>
<evidence type="ECO:0000313" key="3">
    <source>
        <dbReference type="Proteomes" id="UP000195305"/>
    </source>
</evidence>
<sequence length="109" mass="12705">MIIGISTLVVYNAIPIINLIFPESITYTFLTDLWIVNNLWALIVPIFFCMKYGFKIYIPFFVAGLFFLTMYMFYNDSVMIYIISYFILSFFGSLIGGHINKRKNINPSL</sequence>
<name>A0A1Y4SUR9_9FIRM</name>
<evidence type="ECO:0000256" key="1">
    <source>
        <dbReference type="SAM" id="Phobius"/>
    </source>
</evidence>
<dbReference type="AlphaFoldDB" id="A0A1Y4SUR9"/>
<feature type="transmembrane region" description="Helical" evidence="1">
    <location>
        <begin position="56"/>
        <end position="74"/>
    </location>
</feature>
<comment type="caution">
    <text evidence="2">The sequence shown here is derived from an EMBL/GenBank/DDBJ whole genome shotgun (WGS) entry which is preliminary data.</text>
</comment>
<gene>
    <name evidence="2" type="ORF">B5E75_09200</name>
</gene>
<feature type="transmembrane region" description="Helical" evidence="1">
    <location>
        <begin position="25"/>
        <end position="49"/>
    </location>
</feature>
<dbReference type="EMBL" id="NFLJ01000026">
    <property type="protein sequence ID" value="OUQ33665.1"/>
    <property type="molecule type" value="Genomic_DNA"/>
</dbReference>
<organism evidence="2 3">
    <name type="scientific">Massilimicrobiota timonensis</name>
    <dbReference type="NCBI Taxonomy" id="1776392"/>
    <lineage>
        <taxon>Bacteria</taxon>
        <taxon>Bacillati</taxon>
        <taxon>Bacillota</taxon>
        <taxon>Erysipelotrichia</taxon>
        <taxon>Erysipelotrichales</taxon>
        <taxon>Erysipelotrichaceae</taxon>
        <taxon>Massilimicrobiota</taxon>
    </lineage>
</organism>
<accession>A0A1Y4SUR9</accession>
<protein>
    <submittedName>
        <fullName evidence="2">Uncharacterized protein</fullName>
    </submittedName>
</protein>
<keyword evidence="1" id="KW-1133">Transmembrane helix</keyword>
<feature type="transmembrane region" description="Helical" evidence="1">
    <location>
        <begin position="80"/>
        <end position="99"/>
    </location>
</feature>
<keyword evidence="3" id="KW-1185">Reference proteome</keyword>
<keyword evidence="1" id="KW-0472">Membrane</keyword>
<dbReference type="Proteomes" id="UP000195305">
    <property type="component" value="Unassembled WGS sequence"/>
</dbReference>